<dbReference type="OrthoDB" id="9801927at2"/>
<accession>A0A1G7C3R7</accession>
<evidence type="ECO:0000313" key="1">
    <source>
        <dbReference type="EMBL" id="SDE33939.1"/>
    </source>
</evidence>
<reference evidence="1 2" key="1">
    <citation type="submission" date="2016-10" db="EMBL/GenBank/DDBJ databases">
        <authorList>
            <person name="de Groot N.N."/>
        </authorList>
    </citation>
    <scope>NUCLEOTIDE SEQUENCE [LARGE SCALE GENOMIC DNA]</scope>
    <source>
        <strain evidence="1 2">47C3B</strain>
    </source>
</reference>
<dbReference type="RefSeq" id="WP_091149840.1">
    <property type="nucleotide sequence ID" value="NZ_FNAI01000005.1"/>
</dbReference>
<keyword evidence="2" id="KW-1185">Reference proteome</keyword>
<evidence type="ECO:0008006" key="3">
    <source>
        <dbReference type="Google" id="ProtNLM"/>
    </source>
</evidence>
<evidence type="ECO:0000313" key="2">
    <source>
        <dbReference type="Proteomes" id="UP000199072"/>
    </source>
</evidence>
<dbReference type="PROSITE" id="PS51257">
    <property type="entry name" value="PROKAR_LIPOPROTEIN"/>
    <property type="match status" value="1"/>
</dbReference>
<dbReference type="EMBL" id="FNAI01000005">
    <property type="protein sequence ID" value="SDE33939.1"/>
    <property type="molecule type" value="Genomic_DNA"/>
</dbReference>
<sequence>MKYLIIGILALITITACTQPDNKNAGVKKDSLGANKPLPKAPAPVTDSAKLMHHLDSLPPVKFPYLSEWYNRTFPVIDLSEFKVKKLFDVKLKLIPTQAGGGAIDYNEADTTFNLTDSNYKAQWNLIAKTPRFMVVEVYGDGVQLVTLTYKLKVIDAINSAAAQGNNHWNANRQSVISKNLTIVLQHEYSVQVDDENHFDTETEEEQHWFINKNGYFREKINRRN</sequence>
<dbReference type="AlphaFoldDB" id="A0A1G7C3R7"/>
<name>A0A1G7C3R7_9SPHI</name>
<dbReference type="Proteomes" id="UP000199072">
    <property type="component" value="Unassembled WGS sequence"/>
</dbReference>
<organism evidence="1 2">
    <name type="scientific">Mucilaginibacter pineti</name>
    <dbReference type="NCBI Taxonomy" id="1391627"/>
    <lineage>
        <taxon>Bacteria</taxon>
        <taxon>Pseudomonadati</taxon>
        <taxon>Bacteroidota</taxon>
        <taxon>Sphingobacteriia</taxon>
        <taxon>Sphingobacteriales</taxon>
        <taxon>Sphingobacteriaceae</taxon>
        <taxon>Mucilaginibacter</taxon>
    </lineage>
</organism>
<gene>
    <name evidence="1" type="ORF">SAMN05216464_105274</name>
</gene>
<protein>
    <recommendedName>
        <fullName evidence="3">Lipoprotein</fullName>
    </recommendedName>
</protein>
<proteinExistence type="predicted"/>